<evidence type="ECO:0000313" key="2">
    <source>
        <dbReference type="Proteomes" id="UP001597034"/>
    </source>
</evidence>
<reference evidence="1 2" key="1">
    <citation type="journal article" date="2019" name="Int. J. Syst. Evol. Microbiol.">
        <title>The Global Catalogue of Microorganisms (GCM) 10K type strain sequencing project: providing services to taxonomists for standard genome sequencing and annotation.</title>
        <authorList>
            <consortium name="The Broad Institute Genomics Platform"/>
            <consortium name="The Broad Institute Genome Sequencing Center for Infectious Disease"/>
            <person name="Wu L."/>
            <person name="Ma J."/>
        </authorList>
    </citation>
    <scope>NUCLEOTIDE SEQUENCE [LARGE SCALE GENOMIC DNA]</scope>
    <source>
        <strain evidence="1 2">CGMCC 1.10390</strain>
    </source>
</reference>
<accession>A0ABD6DN72</accession>
<dbReference type="AlphaFoldDB" id="A0ABD6DN72"/>
<organism evidence="1 2">
    <name type="scientific">Haloarchaeobius litoreus</name>
    <dbReference type="NCBI Taxonomy" id="755306"/>
    <lineage>
        <taxon>Archaea</taxon>
        <taxon>Methanobacteriati</taxon>
        <taxon>Methanobacteriota</taxon>
        <taxon>Stenosarchaea group</taxon>
        <taxon>Halobacteria</taxon>
        <taxon>Halobacteriales</taxon>
        <taxon>Halorubellaceae</taxon>
        <taxon>Haloarchaeobius</taxon>
    </lineage>
</organism>
<evidence type="ECO:0000313" key="1">
    <source>
        <dbReference type="EMBL" id="MFD1646893.1"/>
    </source>
</evidence>
<comment type="caution">
    <text evidence="1">The sequence shown here is derived from an EMBL/GenBank/DDBJ whole genome shotgun (WGS) entry which is preliminary data.</text>
</comment>
<dbReference type="Proteomes" id="UP001597034">
    <property type="component" value="Unassembled WGS sequence"/>
</dbReference>
<proteinExistence type="predicted"/>
<gene>
    <name evidence="1" type="ORF">ACFSBL_14470</name>
</gene>
<dbReference type="EMBL" id="JBHUDO010000003">
    <property type="protein sequence ID" value="MFD1646893.1"/>
    <property type="molecule type" value="Genomic_DNA"/>
</dbReference>
<name>A0ABD6DN72_9EURY</name>
<keyword evidence="2" id="KW-1185">Reference proteome</keyword>
<dbReference type="RefSeq" id="WP_256401036.1">
    <property type="nucleotide sequence ID" value="NZ_JANHJR010000003.1"/>
</dbReference>
<protein>
    <submittedName>
        <fullName evidence="1">Uncharacterized protein</fullName>
    </submittedName>
</protein>
<sequence>MAESLAETDVTVTTEKIRTIRERVLQAEKDKLHLDLARGINDEIEEIIREEIN</sequence>